<evidence type="ECO:0000256" key="1">
    <source>
        <dbReference type="ARBA" id="ARBA00004141"/>
    </source>
</evidence>
<feature type="transmembrane region" description="Helical" evidence="6">
    <location>
        <begin position="38"/>
        <end position="62"/>
    </location>
</feature>
<comment type="caution">
    <text evidence="7">The sequence shown here is derived from an EMBL/GenBank/DDBJ whole genome shotgun (WGS) entry which is preliminary data.</text>
</comment>
<evidence type="ECO:0000313" key="7">
    <source>
        <dbReference type="EMBL" id="MST31115.1"/>
    </source>
</evidence>
<evidence type="ECO:0000256" key="3">
    <source>
        <dbReference type="ARBA" id="ARBA00022692"/>
    </source>
</evidence>
<feature type="transmembrane region" description="Helical" evidence="6">
    <location>
        <begin position="170"/>
        <end position="190"/>
    </location>
</feature>
<keyword evidence="3 6" id="KW-0812">Transmembrane</keyword>
<evidence type="ECO:0000256" key="5">
    <source>
        <dbReference type="ARBA" id="ARBA00023136"/>
    </source>
</evidence>
<feature type="transmembrane region" description="Helical" evidence="6">
    <location>
        <begin position="68"/>
        <end position="85"/>
    </location>
</feature>
<dbReference type="PANTHER" id="PTHR12608">
    <property type="entry name" value="TRANSMEMBRANE PROTEIN HTP-1 RELATED"/>
    <property type="match status" value="1"/>
</dbReference>
<keyword evidence="4 6" id="KW-1133">Transmembrane helix</keyword>
<dbReference type="PANTHER" id="PTHR12608:SF1">
    <property type="entry name" value="TRANSMEMBRANE PROTEIN 165"/>
    <property type="match status" value="1"/>
</dbReference>
<feature type="transmembrane region" description="Helical" evidence="6">
    <location>
        <begin position="137"/>
        <end position="158"/>
    </location>
</feature>
<comment type="similarity">
    <text evidence="2 6">Belongs to the GDT1 family.</text>
</comment>
<proteinExistence type="inferred from homology"/>
<keyword evidence="5 6" id="KW-0472">Membrane</keyword>
<name>A0ABW9QNR9_9ACTN</name>
<feature type="transmembrane region" description="Helical" evidence="6">
    <location>
        <begin position="105"/>
        <end position="125"/>
    </location>
</feature>
<dbReference type="Proteomes" id="UP000437736">
    <property type="component" value="Unassembled WGS sequence"/>
</dbReference>
<evidence type="ECO:0000256" key="2">
    <source>
        <dbReference type="ARBA" id="ARBA00009190"/>
    </source>
</evidence>
<accession>A0ABW9QNR9</accession>
<comment type="subcellular location">
    <subcellularLocation>
        <location evidence="1 6">Membrane</location>
        <topology evidence="1 6">Multi-pass membrane protein</topology>
    </subcellularLocation>
</comment>
<reference evidence="7 8" key="1">
    <citation type="submission" date="2019-11" db="EMBL/GenBank/DDBJ databases">
        <title>Acidiferrimicrobium australis gen. nov., sp. nov., an acidophilic and obligately heterotrophic, member of the Actinobacteria that catalyses dissimilatory oxido- reduction of iron isolated from metal-rich acidic water in Chile.</title>
        <authorList>
            <person name="Gonzalez D."/>
            <person name="Huber K."/>
            <person name="Hedrich S."/>
            <person name="Rojas-Villalobos C."/>
            <person name="Quatrini R."/>
            <person name="Dinamarca M.A."/>
            <person name="Schwarz A."/>
            <person name="Canales C."/>
            <person name="Nancucheo I."/>
        </authorList>
    </citation>
    <scope>NUCLEOTIDE SEQUENCE [LARGE SCALE GENOMIC DNA]</scope>
    <source>
        <strain evidence="7 8">USS-CCA1</strain>
    </source>
</reference>
<dbReference type="Pfam" id="PF01169">
    <property type="entry name" value="GDT1"/>
    <property type="match status" value="2"/>
</dbReference>
<sequence>MSPAVVLVSFPIVFIGELPDKTMFASLVLATRGRPLQVWLGAAAAFVAHVAIAVTVGVALFALLPHRAVEAVVAAAFLAGAVLSWRMSRSGEEETVERVPTARSAMLSAFAVIFVAEWGDLTQILTADLAARYGAPFSVAVGAVAALWAVAAIAVTGGRTLLRFVSIRRIRLVTAGVLVVLAGYAAWSAAR</sequence>
<organism evidence="7 8">
    <name type="scientific">Acidiferrimicrobium australe</name>
    <dbReference type="NCBI Taxonomy" id="2664430"/>
    <lineage>
        <taxon>Bacteria</taxon>
        <taxon>Bacillati</taxon>
        <taxon>Actinomycetota</taxon>
        <taxon>Acidimicrobiia</taxon>
        <taxon>Acidimicrobiales</taxon>
        <taxon>Acidimicrobiaceae</taxon>
        <taxon>Acidiferrimicrobium</taxon>
    </lineage>
</organism>
<evidence type="ECO:0000256" key="4">
    <source>
        <dbReference type="ARBA" id="ARBA00022989"/>
    </source>
</evidence>
<evidence type="ECO:0000256" key="6">
    <source>
        <dbReference type="RuleBase" id="RU365102"/>
    </source>
</evidence>
<gene>
    <name evidence="7" type="ORF">GHK86_00015</name>
</gene>
<keyword evidence="8" id="KW-1185">Reference proteome</keyword>
<evidence type="ECO:0000313" key="8">
    <source>
        <dbReference type="Proteomes" id="UP000437736"/>
    </source>
</evidence>
<dbReference type="EMBL" id="WJHE01000002">
    <property type="protein sequence ID" value="MST31115.1"/>
    <property type="molecule type" value="Genomic_DNA"/>
</dbReference>
<dbReference type="InterPro" id="IPR001727">
    <property type="entry name" value="GDT1-like"/>
</dbReference>
<protein>
    <recommendedName>
        <fullName evidence="6">GDT1 family protein</fullName>
    </recommendedName>
</protein>